<dbReference type="AlphaFoldDB" id="A0A195B7Y5"/>
<accession>A0A195B7Y5</accession>
<evidence type="ECO:0000313" key="2">
    <source>
        <dbReference type="Proteomes" id="UP000078540"/>
    </source>
</evidence>
<gene>
    <name evidence="1" type="ORF">ALC53_08812</name>
</gene>
<protein>
    <submittedName>
        <fullName evidence="1">Uncharacterized protein</fullName>
    </submittedName>
</protein>
<dbReference type="EMBL" id="KQ976558">
    <property type="protein sequence ID" value="KYM80643.1"/>
    <property type="molecule type" value="Genomic_DNA"/>
</dbReference>
<dbReference type="Proteomes" id="UP000078540">
    <property type="component" value="Unassembled WGS sequence"/>
</dbReference>
<organism evidence="1 2">
    <name type="scientific">Atta colombica</name>
    <dbReference type="NCBI Taxonomy" id="520822"/>
    <lineage>
        <taxon>Eukaryota</taxon>
        <taxon>Metazoa</taxon>
        <taxon>Ecdysozoa</taxon>
        <taxon>Arthropoda</taxon>
        <taxon>Hexapoda</taxon>
        <taxon>Insecta</taxon>
        <taxon>Pterygota</taxon>
        <taxon>Neoptera</taxon>
        <taxon>Endopterygota</taxon>
        <taxon>Hymenoptera</taxon>
        <taxon>Apocrita</taxon>
        <taxon>Aculeata</taxon>
        <taxon>Formicoidea</taxon>
        <taxon>Formicidae</taxon>
        <taxon>Myrmicinae</taxon>
        <taxon>Atta</taxon>
    </lineage>
</organism>
<proteinExistence type="predicted"/>
<sequence length="83" mass="9288">MALSYRSNHPFSHPKPPSSYANIPCIACGHISDCYITNSIYKCVTSQSNASAKHFNNNNREPSVTFTKTLRRNARSSLLLRLS</sequence>
<keyword evidence="2" id="KW-1185">Reference proteome</keyword>
<name>A0A195B7Y5_9HYME</name>
<reference evidence="1 2" key="1">
    <citation type="submission" date="2015-09" db="EMBL/GenBank/DDBJ databases">
        <title>Atta colombica WGS genome.</title>
        <authorList>
            <person name="Nygaard S."/>
            <person name="Hu H."/>
            <person name="Boomsma J."/>
            <person name="Zhang G."/>
        </authorList>
    </citation>
    <scope>NUCLEOTIDE SEQUENCE [LARGE SCALE GENOMIC DNA]</scope>
    <source>
        <strain evidence="1">Treedump-2</strain>
        <tissue evidence="1">Whole body</tissue>
    </source>
</reference>
<evidence type="ECO:0000313" key="1">
    <source>
        <dbReference type="EMBL" id="KYM80643.1"/>
    </source>
</evidence>